<accession>A0A6P6RR75</accession>
<gene>
    <name evidence="2" type="primary">LOC113146555</name>
</gene>
<dbReference type="AlphaFoldDB" id="A0A6P6RR75"/>
<name>A0A6P6RR75_9EIME</name>
<dbReference type="GeneID" id="113146555"/>
<organism evidence="1 2">
    <name type="scientific">Cyclospora cayetanensis</name>
    <dbReference type="NCBI Taxonomy" id="88456"/>
    <lineage>
        <taxon>Eukaryota</taxon>
        <taxon>Sar</taxon>
        <taxon>Alveolata</taxon>
        <taxon>Apicomplexa</taxon>
        <taxon>Conoidasida</taxon>
        <taxon>Coccidia</taxon>
        <taxon>Eucoccidiorida</taxon>
        <taxon>Eimeriorina</taxon>
        <taxon>Eimeriidae</taxon>
        <taxon>Cyclospora</taxon>
    </lineage>
</organism>
<reference evidence="2" key="1">
    <citation type="submission" date="2025-08" db="UniProtKB">
        <authorList>
            <consortium name="RefSeq"/>
        </authorList>
    </citation>
    <scope>IDENTIFICATION</scope>
</reference>
<dbReference type="RefSeq" id="XP_026190047.1">
    <property type="nucleotide sequence ID" value="XM_026334262.1"/>
</dbReference>
<sequence>MDWRYGVLSELDERQNKAQITFLETSFRNAPPKSIAMHPVAADQTEERKKTPRLDGTEVVLMENLSALGLQRHLNNSPHGDPLLSPKGRKQCLEAGADLMFLLEKFSGMESQSAGVRPFCTDVLLVFPLKRTLQKASQSVFQVGSKLACSLSQDEAKPKTRVNWIVDTLIREKLTNLTDTGTEATTLLSHLSELHRDITIFPLVFDIQAIPQGKKCWMPHNANTLNSS</sequence>
<proteinExistence type="predicted"/>
<keyword evidence="1" id="KW-1185">Reference proteome</keyword>
<dbReference type="Proteomes" id="UP000515125">
    <property type="component" value="Unplaced"/>
</dbReference>
<evidence type="ECO:0000313" key="1">
    <source>
        <dbReference type="Proteomes" id="UP000515125"/>
    </source>
</evidence>
<evidence type="ECO:0000313" key="2">
    <source>
        <dbReference type="RefSeq" id="XP_026190047.1"/>
    </source>
</evidence>
<dbReference type="OrthoDB" id="333438at2759"/>
<protein>
    <submittedName>
        <fullName evidence="2">Uncharacterized protein LOC113146555</fullName>
    </submittedName>
</protein>